<keyword evidence="5 7" id="KW-1133">Transmembrane helix</keyword>
<evidence type="ECO:0000256" key="7">
    <source>
        <dbReference type="RuleBase" id="RU363032"/>
    </source>
</evidence>
<dbReference type="PANTHER" id="PTHR30193:SF37">
    <property type="entry name" value="INNER MEMBRANE ABC TRANSPORTER PERMEASE PROTEIN YCJO"/>
    <property type="match status" value="1"/>
</dbReference>
<dbReference type="SUPFAM" id="SSF161098">
    <property type="entry name" value="MetI-like"/>
    <property type="match status" value="1"/>
</dbReference>
<dbReference type="Proteomes" id="UP000612808">
    <property type="component" value="Unassembled WGS sequence"/>
</dbReference>
<organism evidence="10 11">
    <name type="scientific">Actinocatenispora rupis</name>
    <dbReference type="NCBI Taxonomy" id="519421"/>
    <lineage>
        <taxon>Bacteria</taxon>
        <taxon>Bacillati</taxon>
        <taxon>Actinomycetota</taxon>
        <taxon>Actinomycetes</taxon>
        <taxon>Micromonosporales</taxon>
        <taxon>Micromonosporaceae</taxon>
        <taxon>Actinocatenispora</taxon>
    </lineage>
</organism>
<evidence type="ECO:0000256" key="2">
    <source>
        <dbReference type="ARBA" id="ARBA00022448"/>
    </source>
</evidence>
<keyword evidence="11" id="KW-1185">Reference proteome</keyword>
<keyword evidence="2 7" id="KW-0813">Transport</keyword>
<comment type="caution">
    <text evidence="10">The sequence shown here is derived from an EMBL/GenBank/DDBJ whole genome shotgun (WGS) entry which is preliminary data.</text>
</comment>
<evidence type="ECO:0000259" key="9">
    <source>
        <dbReference type="PROSITE" id="PS50928"/>
    </source>
</evidence>
<dbReference type="PROSITE" id="PS50928">
    <property type="entry name" value="ABC_TM1"/>
    <property type="match status" value="1"/>
</dbReference>
<evidence type="ECO:0000256" key="6">
    <source>
        <dbReference type="ARBA" id="ARBA00023136"/>
    </source>
</evidence>
<name>A0A8J3J5Y2_9ACTN</name>
<feature type="transmembrane region" description="Helical" evidence="7">
    <location>
        <begin position="134"/>
        <end position="155"/>
    </location>
</feature>
<dbReference type="GO" id="GO:0005886">
    <property type="term" value="C:plasma membrane"/>
    <property type="evidence" value="ECO:0007669"/>
    <property type="project" value="UniProtKB-SubCell"/>
</dbReference>
<dbReference type="InterPro" id="IPR000515">
    <property type="entry name" value="MetI-like"/>
</dbReference>
<dbReference type="Gene3D" id="1.10.3720.10">
    <property type="entry name" value="MetI-like"/>
    <property type="match status" value="1"/>
</dbReference>
<keyword evidence="3" id="KW-1003">Cell membrane</keyword>
<dbReference type="EMBL" id="BOMB01000009">
    <property type="protein sequence ID" value="GID10704.1"/>
    <property type="molecule type" value="Genomic_DNA"/>
</dbReference>
<evidence type="ECO:0000256" key="4">
    <source>
        <dbReference type="ARBA" id="ARBA00022692"/>
    </source>
</evidence>
<evidence type="ECO:0000313" key="10">
    <source>
        <dbReference type="EMBL" id="GID10704.1"/>
    </source>
</evidence>
<protein>
    <submittedName>
        <fullName evidence="10">Sugar ABC transporter permease</fullName>
    </submittedName>
</protein>
<dbReference type="CDD" id="cd06261">
    <property type="entry name" value="TM_PBP2"/>
    <property type="match status" value="1"/>
</dbReference>
<accession>A0A8J3J5Y2</accession>
<dbReference type="GO" id="GO:0055085">
    <property type="term" value="P:transmembrane transport"/>
    <property type="evidence" value="ECO:0007669"/>
    <property type="project" value="InterPro"/>
</dbReference>
<feature type="transmembrane region" description="Helical" evidence="7">
    <location>
        <begin position="274"/>
        <end position="294"/>
    </location>
</feature>
<evidence type="ECO:0000256" key="8">
    <source>
        <dbReference type="SAM" id="MobiDB-lite"/>
    </source>
</evidence>
<evidence type="ECO:0000313" key="11">
    <source>
        <dbReference type="Proteomes" id="UP000612808"/>
    </source>
</evidence>
<evidence type="ECO:0000256" key="3">
    <source>
        <dbReference type="ARBA" id="ARBA00022475"/>
    </source>
</evidence>
<dbReference type="AlphaFoldDB" id="A0A8J3J5Y2"/>
<dbReference type="PANTHER" id="PTHR30193">
    <property type="entry name" value="ABC TRANSPORTER PERMEASE PROTEIN"/>
    <property type="match status" value="1"/>
</dbReference>
<dbReference type="InterPro" id="IPR051393">
    <property type="entry name" value="ABC_transporter_permease"/>
</dbReference>
<feature type="region of interest" description="Disordered" evidence="8">
    <location>
        <begin position="1"/>
        <end position="21"/>
    </location>
</feature>
<sequence length="355" mass="38482">MVALQTRRAAPPVHRRRRSPDTVRQRRAGVLFSAPAVLVILLFLVAPMLMALWVSLLHWDGQSNPFSGSARFVGGANYSELLGHDGLLRRDFATSVRNTLYYVLLDVPLVTVLSFGLALVVNQRILRGRGFFRTVFYFPSITSSVAIGVTFLFLFQGGGAVNAILSLVGVQGPSWFTDSRGLVQIVLAGTGLVDPGHLPGWLAAQGMGLSVWDWLAGPSVAMCAIIALTVWSSSGTFMLFFLSGLQNIPVQVEEAALVDGASTWQRFRGVTLPLMRRSTVLVVTLALIGSWQVFDQVYVMSQGSPGKTTLTPAYLSYTTSFGDGNFGGGAAIAFVLFAIIVLFTAVQRWFGRERS</sequence>
<comment type="similarity">
    <text evidence="7">Belongs to the binding-protein-dependent transport system permease family.</text>
</comment>
<dbReference type="InterPro" id="IPR035906">
    <property type="entry name" value="MetI-like_sf"/>
</dbReference>
<keyword evidence="4 7" id="KW-0812">Transmembrane</keyword>
<feature type="domain" description="ABC transmembrane type-1" evidence="9">
    <location>
        <begin position="96"/>
        <end position="347"/>
    </location>
</feature>
<feature type="transmembrane region" description="Helical" evidence="7">
    <location>
        <begin position="326"/>
        <end position="346"/>
    </location>
</feature>
<feature type="transmembrane region" description="Helical" evidence="7">
    <location>
        <begin position="219"/>
        <end position="242"/>
    </location>
</feature>
<dbReference type="Pfam" id="PF00528">
    <property type="entry name" value="BPD_transp_1"/>
    <property type="match status" value="1"/>
</dbReference>
<feature type="transmembrane region" description="Helical" evidence="7">
    <location>
        <begin position="28"/>
        <end position="54"/>
    </location>
</feature>
<dbReference type="RefSeq" id="WP_239076504.1">
    <property type="nucleotide sequence ID" value="NZ_BAAAZM010000003.1"/>
</dbReference>
<reference evidence="10" key="1">
    <citation type="submission" date="2021-01" db="EMBL/GenBank/DDBJ databases">
        <title>Whole genome shotgun sequence of Actinocatenispora rupis NBRC 107355.</title>
        <authorList>
            <person name="Komaki H."/>
            <person name="Tamura T."/>
        </authorList>
    </citation>
    <scope>NUCLEOTIDE SEQUENCE</scope>
    <source>
        <strain evidence="10">NBRC 107355</strain>
    </source>
</reference>
<feature type="transmembrane region" description="Helical" evidence="7">
    <location>
        <begin position="100"/>
        <end position="122"/>
    </location>
</feature>
<proteinExistence type="inferred from homology"/>
<keyword evidence="6 7" id="KW-0472">Membrane</keyword>
<gene>
    <name evidence="10" type="ORF">Aru02nite_15930</name>
</gene>
<evidence type="ECO:0000256" key="5">
    <source>
        <dbReference type="ARBA" id="ARBA00022989"/>
    </source>
</evidence>
<comment type="subcellular location">
    <subcellularLocation>
        <location evidence="1 7">Cell membrane</location>
        <topology evidence="1 7">Multi-pass membrane protein</topology>
    </subcellularLocation>
</comment>
<evidence type="ECO:0000256" key="1">
    <source>
        <dbReference type="ARBA" id="ARBA00004651"/>
    </source>
</evidence>